<protein>
    <submittedName>
        <fullName evidence="2">Uncharacterized protein</fullName>
    </submittedName>
</protein>
<feature type="chain" id="PRO_5004215728" evidence="1">
    <location>
        <begin position="18"/>
        <end position="156"/>
    </location>
</feature>
<name>Q2SPB3_HAHCH</name>
<keyword evidence="1" id="KW-0732">Signal</keyword>
<dbReference type="AlphaFoldDB" id="Q2SPB3"/>
<organism evidence="2 3">
    <name type="scientific">Hahella chejuensis (strain KCTC 2396)</name>
    <dbReference type="NCBI Taxonomy" id="349521"/>
    <lineage>
        <taxon>Bacteria</taxon>
        <taxon>Pseudomonadati</taxon>
        <taxon>Pseudomonadota</taxon>
        <taxon>Gammaproteobacteria</taxon>
        <taxon>Oceanospirillales</taxon>
        <taxon>Hahellaceae</taxon>
        <taxon>Hahella</taxon>
    </lineage>
</organism>
<reference evidence="2 3" key="1">
    <citation type="journal article" date="2005" name="Nucleic Acids Res.">
        <title>Genomic blueprint of Hahella chejuensis, a marine microbe producing an algicidal agent.</title>
        <authorList>
            <person name="Jeong H."/>
            <person name="Yim J.H."/>
            <person name="Lee C."/>
            <person name="Choi S.-H."/>
            <person name="Park Y.K."/>
            <person name="Yoon S.H."/>
            <person name="Hur C.-G."/>
            <person name="Kang H.-Y."/>
            <person name="Kim D."/>
            <person name="Lee H.H."/>
            <person name="Park K.H."/>
            <person name="Park S.-H."/>
            <person name="Park H.-S."/>
            <person name="Lee H.K."/>
            <person name="Oh T.K."/>
            <person name="Kim J.F."/>
        </authorList>
    </citation>
    <scope>NUCLEOTIDE SEQUENCE [LARGE SCALE GENOMIC DNA]</scope>
    <source>
        <strain evidence="2 3">KCTC 2396</strain>
    </source>
</reference>
<dbReference type="STRING" id="349521.HCH_00608"/>
<dbReference type="Proteomes" id="UP000000238">
    <property type="component" value="Chromosome"/>
</dbReference>
<feature type="signal peptide" evidence="1">
    <location>
        <begin position="1"/>
        <end position="17"/>
    </location>
</feature>
<dbReference type="KEGG" id="hch:HCH_00608"/>
<dbReference type="HOGENOM" id="CLU_1684101_0_0_6"/>
<proteinExistence type="predicted"/>
<sequence length="156" mass="17980">MLFVCTTLCFFSIPSMAFEATETVSTSIESLPNPVEGNQYHKDIVNAWKLVHDDQYSKAFAIADEMTSKIEESFNKKVKQYAFKTEAEFEEFIASDKKTVQRIDWYYTEALRIKAYIYSSNRYFEMALAELNKIDSIAPISAGAKIEKGYIFRSIE</sequence>
<evidence type="ECO:0000313" key="3">
    <source>
        <dbReference type="Proteomes" id="UP000000238"/>
    </source>
</evidence>
<gene>
    <name evidence="2" type="ordered locus">HCH_00608</name>
</gene>
<evidence type="ECO:0000256" key="1">
    <source>
        <dbReference type="SAM" id="SignalP"/>
    </source>
</evidence>
<accession>Q2SPB3</accession>
<keyword evidence="3" id="KW-1185">Reference proteome</keyword>
<dbReference type="EMBL" id="CP000155">
    <property type="protein sequence ID" value="ABC27511.1"/>
    <property type="molecule type" value="Genomic_DNA"/>
</dbReference>
<evidence type="ECO:0000313" key="2">
    <source>
        <dbReference type="EMBL" id="ABC27511.1"/>
    </source>
</evidence>